<proteinExistence type="predicted"/>
<name>A0ABX8SCY1_9ACTN</name>
<dbReference type="PANTHER" id="PTHR30055:SF209">
    <property type="entry name" value="POSSIBLE TRANSCRIPTIONAL REGULATORY PROTEIN (PROBABLY TETR-FAMILY)"/>
    <property type="match status" value="1"/>
</dbReference>
<feature type="domain" description="HTH tetR-type" evidence="3">
    <location>
        <begin position="6"/>
        <end position="66"/>
    </location>
</feature>
<evidence type="ECO:0000313" key="5">
    <source>
        <dbReference type="Proteomes" id="UP000887023"/>
    </source>
</evidence>
<evidence type="ECO:0000256" key="1">
    <source>
        <dbReference type="ARBA" id="ARBA00023125"/>
    </source>
</evidence>
<dbReference type="InterPro" id="IPR009057">
    <property type="entry name" value="Homeodomain-like_sf"/>
</dbReference>
<dbReference type="RefSeq" id="WP_217996015.1">
    <property type="nucleotide sequence ID" value="NZ_CBCRUZ010000007.1"/>
</dbReference>
<dbReference type="Pfam" id="PF00440">
    <property type="entry name" value="TetR_N"/>
    <property type="match status" value="1"/>
</dbReference>
<dbReference type="SUPFAM" id="SSF46689">
    <property type="entry name" value="Homeodomain-like"/>
    <property type="match status" value="1"/>
</dbReference>
<dbReference type="Proteomes" id="UP000887023">
    <property type="component" value="Chromosome"/>
</dbReference>
<protein>
    <submittedName>
        <fullName evidence="4">TetR family transcriptional regulator</fullName>
    </submittedName>
</protein>
<gene>
    <name evidence="4" type="ORF">KV203_17270</name>
</gene>
<dbReference type="InterPro" id="IPR050109">
    <property type="entry name" value="HTH-type_TetR-like_transc_reg"/>
</dbReference>
<dbReference type="PANTHER" id="PTHR30055">
    <property type="entry name" value="HTH-TYPE TRANSCRIPTIONAL REGULATOR RUTR"/>
    <property type="match status" value="1"/>
</dbReference>
<evidence type="ECO:0000259" key="3">
    <source>
        <dbReference type="PROSITE" id="PS50977"/>
    </source>
</evidence>
<evidence type="ECO:0000313" key="4">
    <source>
        <dbReference type="EMBL" id="QXQ13546.1"/>
    </source>
</evidence>
<sequence length="190" mass="19943">MAERRAGRREQLLAAAHELLADGGGAAVSVRAVCRAASLTERYFYENFTNRDELVAAVFAAVEREVDATVQAAVAAAPPAAVAAAAVDAVVGLTIDQPDKGRILFLAPMTEPGLYVHVERVGRTLTERITAQLPSGSSAEHRALVATSLAGALSHLFHEYVAGRLEVGRDAFVAHCVQLLHALGGLPEPG</sequence>
<evidence type="ECO:0000256" key="2">
    <source>
        <dbReference type="PROSITE-ProRule" id="PRU00335"/>
    </source>
</evidence>
<keyword evidence="1 2" id="KW-0238">DNA-binding</keyword>
<feature type="DNA-binding region" description="H-T-H motif" evidence="2">
    <location>
        <begin position="29"/>
        <end position="48"/>
    </location>
</feature>
<keyword evidence="5" id="KW-1185">Reference proteome</keyword>
<organism evidence="4 5">
    <name type="scientific">Skermania pinensis</name>
    <dbReference type="NCBI Taxonomy" id="39122"/>
    <lineage>
        <taxon>Bacteria</taxon>
        <taxon>Bacillati</taxon>
        <taxon>Actinomycetota</taxon>
        <taxon>Actinomycetes</taxon>
        <taxon>Mycobacteriales</taxon>
        <taxon>Gordoniaceae</taxon>
        <taxon>Skermania</taxon>
    </lineage>
</organism>
<dbReference type="InterPro" id="IPR001647">
    <property type="entry name" value="HTH_TetR"/>
</dbReference>
<dbReference type="Gene3D" id="1.10.357.10">
    <property type="entry name" value="Tetracycline Repressor, domain 2"/>
    <property type="match status" value="1"/>
</dbReference>
<accession>A0ABX8SCY1</accession>
<dbReference type="PROSITE" id="PS50977">
    <property type="entry name" value="HTH_TETR_2"/>
    <property type="match status" value="1"/>
</dbReference>
<dbReference type="EMBL" id="CP079105">
    <property type="protein sequence ID" value="QXQ13546.1"/>
    <property type="molecule type" value="Genomic_DNA"/>
</dbReference>
<reference evidence="4" key="1">
    <citation type="submission" date="2021-07" db="EMBL/GenBank/DDBJ databases">
        <title>Candidatus Kaistella beijingensis sp. nov. isolated from a municipal wastewater treatment plant is involved in sludge foaming.</title>
        <authorList>
            <person name="Song Y."/>
            <person name="Liu S.-J."/>
        </authorList>
    </citation>
    <scope>NUCLEOTIDE SEQUENCE</scope>
    <source>
        <strain evidence="4">DSM 43998</strain>
    </source>
</reference>